<proteinExistence type="inferred from homology"/>
<dbReference type="EMBL" id="JAAHBU010000566">
    <property type="protein sequence ID" value="NER66685.1"/>
    <property type="molecule type" value="Genomic_DNA"/>
</dbReference>
<evidence type="ECO:0000256" key="3">
    <source>
        <dbReference type="SAM" id="SignalP"/>
    </source>
</evidence>
<dbReference type="CDD" id="cd07061">
    <property type="entry name" value="HP_HAP_like"/>
    <property type="match status" value="1"/>
</dbReference>
<dbReference type="InterPro" id="IPR050645">
    <property type="entry name" value="Histidine_acid_phosphatase"/>
</dbReference>
<reference evidence="4 5" key="1">
    <citation type="submission" date="2020-02" db="EMBL/GenBank/DDBJ databases">
        <title>Broccoli isolated Pseudomonas sp.</title>
        <authorList>
            <person name="Fujikawa T."/>
            <person name="Sawada H."/>
        </authorList>
    </citation>
    <scope>NUCLEOTIDE SEQUENCE [LARGE SCALE GENOMIC DNA]</scope>
    <source>
        <strain evidence="4 5">MAFF212427</strain>
    </source>
</reference>
<keyword evidence="2" id="KW-0378">Hydrolase</keyword>
<dbReference type="InterPro" id="IPR000560">
    <property type="entry name" value="His_Pase_clade-2"/>
</dbReference>
<comment type="caution">
    <text evidence="4">The sequence shown here is derived from an EMBL/GenBank/DDBJ whole genome shotgun (WGS) entry which is preliminary data.</text>
</comment>
<feature type="signal peptide" evidence="3">
    <location>
        <begin position="1"/>
        <end position="21"/>
    </location>
</feature>
<dbReference type="PANTHER" id="PTHR11567">
    <property type="entry name" value="ACID PHOSPHATASE-RELATED"/>
    <property type="match status" value="1"/>
</dbReference>
<feature type="non-terminal residue" evidence="4">
    <location>
        <position position="1"/>
    </location>
</feature>
<evidence type="ECO:0000313" key="4">
    <source>
        <dbReference type="EMBL" id="NER66685.1"/>
    </source>
</evidence>
<evidence type="ECO:0000313" key="5">
    <source>
        <dbReference type="Proteomes" id="UP000482634"/>
    </source>
</evidence>
<dbReference type="GO" id="GO:0030288">
    <property type="term" value="C:outer membrane-bounded periplasmic space"/>
    <property type="evidence" value="ECO:0007669"/>
    <property type="project" value="TreeGrafter"/>
</dbReference>
<dbReference type="Pfam" id="PF00328">
    <property type="entry name" value="His_Phos_2"/>
    <property type="match status" value="1"/>
</dbReference>
<evidence type="ECO:0000256" key="1">
    <source>
        <dbReference type="ARBA" id="ARBA00005375"/>
    </source>
</evidence>
<dbReference type="AlphaFoldDB" id="A0A6B3NTW1"/>
<organism evidence="4 5">
    <name type="scientific">Pseudomonas brassicae</name>
    <dbReference type="NCBI Taxonomy" id="2708063"/>
    <lineage>
        <taxon>Bacteria</taxon>
        <taxon>Pseudomonadati</taxon>
        <taxon>Pseudomonadota</taxon>
        <taxon>Gammaproteobacteria</taxon>
        <taxon>Pseudomonadales</taxon>
        <taxon>Pseudomonadaceae</taxon>
        <taxon>Pseudomonas</taxon>
    </lineage>
</organism>
<protein>
    <submittedName>
        <fullName evidence="4">Histidine-type phosphatase</fullName>
    </submittedName>
</protein>
<evidence type="ECO:0000256" key="2">
    <source>
        <dbReference type="ARBA" id="ARBA00022801"/>
    </source>
</evidence>
<dbReference type="Gene3D" id="3.40.50.1240">
    <property type="entry name" value="Phosphoglycerate mutase-like"/>
    <property type="match status" value="2"/>
</dbReference>
<dbReference type="GO" id="GO:0050308">
    <property type="term" value="F:sugar-phosphatase activity"/>
    <property type="evidence" value="ECO:0007669"/>
    <property type="project" value="TreeGrafter"/>
</dbReference>
<gene>
    <name evidence="4" type="ORF">G3436_26070</name>
</gene>
<keyword evidence="5" id="KW-1185">Reference proteome</keyword>
<dbReference type="Proteomes" id="UP000482634">
    <property type="component" value="Unassembled WGS sequence"/>
</dbReference>
<sequence>VLKTLAGACLALSVLCDTASAQPAETAASRYVLEKAIQVSRHGVRPPTDVQKMHDATGRAWPRWLVADGHLTGHGYLAASLMGAWQAQHYRQAGLLAPGCPMAGDYYVLPSPKQRTRATAAALLDGMFPGCGAQASEPHTPLDALFQTDQMAFARLDPAQAIAGVTKAMGGSAEQLRQRLQPQMQALKAAVCVDGAGCPFYEQPWVLRQGDDGRLSVSGLELASSIGESIRLAYSEGKPLREVAFGNAADAQAVSALAGLHRAKYQYINDTPYIARRGGSQLMTQIVLALEQGTALAVHGAQGNPPQVALMVLVAHDTNLAQLRSMLGFHWQLGEYQPDNIPPGSALMFERYRDSVTGERFVRTRFVAQSLDQIRALTPLQGTVQPLQAQFDAGACNDTAVGRLCALQAFTQRLRAAIDASAVAVYEYRQGR</sequence>
<dbReference type="SUPFAM" id="SSF53254">
    <property type="entry name" value="Phosphoglycerate mutase-like"/>
    <property type="match status" value="1"/>
</dbReference>
<keyword evidence="3" id="KW-0732">Signal</keyword>
<feature type="chain" id="PRO_5025589174" evidence="3">
    <location>
        <begin position="22"/>
        <end position="432"/>
    </location>
</feature>
<dbReference type="InterPro" id="IPR029033">
    <property type="entry name" value="His_PPase_superfam"/>
</dbReference>
<dbReference type="RefSeq" id="WP_163951151.1">
    <property type="nucleotide sequence ID" value="NZ_JAAHBU010000566.1"/>
</dbReference>
<accession>A0A6B3NTW1</accession>
<dbReference type="PANTHER" id="PTHR11567:SF110">
    <property type="entry name" value="2-PHOSPHOXYLOSE PHOSPHATASE 1"/>
    <property type="match status" value="1"/>
</dbReference>
<comment type="similarity">
    <text evidence="1">Belongs to the histidine acid phosphatase family.</text>
</comment>
<name>A0A6B3NTW1_9PSED</name>